<dbReference type="InterPro" id="IPR045090">
    <property type="entry name" value="Pept_M3A_M3B"/>
</dbReference>
<keyword evidence="2 8" id="KW-0645">Protease</keyword>
<dbReference type="STRING" id="745531.A0A0C3SCL2"/>
<comment type="cofactor">
    <cofactor evidence="8">
        <name>Zn(2+)</name>
        <dbReference type="ChEBI" id="CHEBI:29105"/>
    </cofactor>
    <text evidence="8">Binds 1 zinc ion.</text>
</comment>
<dbReference type="CDD" id="cd06455">
    <property type="entry name" value="M3A_TOP"/>
    <property type="match status" value="1"/>
</dbReference>
<dbReference type="GO" id="GO:0006518">
    <property type="term" value="P:peptide metabolic process"/>
    <property type="evidence" value="ECO:0007669"/>
    <property type="project" value="TreeGrafter"/>
</dbReference>
<dbReference type="PANTHER" id="PTHR11804">
    <property type="entry name" value="PROTEASE M3 THIMET OLIGOPEPTIDASE-RELATED"/>
    <property type="match status" value="1"/>
</dbReference>
<evidence type="ECO:0000256" key="4">
    <source>
        <dbReference type="ARBA" id="ARBA00022801"/>
    </source>
</evidence>
<sequence length="671" mass="76444">MSPLTPPQAAPSWTEAPEVVRKLAKDYIERDKEILDKIASLPHSECKFNTVFLALAHREAEFYENFELLKFYEHVSPSKELRDASSEAAALQSDHQVEVSMRLDLFQAKQAALSNIRQSGLQLEPEEQRLVDKMIQDGTRAGLALPEADREELSKLKKELSSVCLQFIRSYSGEKGTVAFTGDELRGVPADVISGYKESVEDGQTVYRSTFKAPDLFPLLKFAEIPETRKRAYEANERRLEVNVPVFAKMLNLRREIATLLGYDSWADYATEVRMVKSAQGVFDFLDELEQRLRPVALKEREVLLAMKQEEHADKSLAQDDQFNGWDWRYYDRKFTEKALKLDDNLVKEYFPVEHVVSTVLDIYQNLLGVEFVDVEGTTWHPDVKTYAVWDKDAKDETNFLGYLYLDLYPRDSKFPHAAVWALINGYTRPDGTRNYPVTAMVANLATPQPDKPALIGHAALVTFFHEMGHAFHNLLSKTQFSRFHGTSVVDDFVEAPSKMLENWCWEPAVLTRMSSHYETKEPMSLELAEKIAKSRYVNVGLFYLRQLFFCKFDIAAHTSKDENTDYTQLWHKLKEDITLTVDGEPTPGQSWFVHLAGGHDAGYYGYTYALVFACDMYATVFEGGPLDPARGLQYREKILLPGGSRDEIDSLTDFLGRPPNSAAFVKALFG</sequence>
<dbReference type="Pfam" id="PF01432">
    <property type="entry name" value="Peptidase_M3"/>
    <property type="match status" value="1"/>
</dbReference>
<evidence type="ECO:0000256" key="8">
    <source>
        <dbReference type="RuleBase" id="RU003435"/>
    </source>
</evidence>
<comment type="similarity">
    <text evidence="1 8">Belongs to the peptidase M3 family.</text>
</comment>
<name>A0A0C3SCL2_PHLG1</name>
<evidence type="ECO:0000313" key="10">
    <source>
        <dbReference type="EMBL" id="KIP08915.1"/>
    </source>
</evidence>
<accession>A0A0C3SCL2</accession>
<protein>
    <recommendedName>
        <fullName evidence="9">Peptidase M3A/M3B catalytic domain-containing protein</fullName>
    </recommendedName>
</protein>
<dbReference type="SUPFAM" id="SSF55486">
    <property type="entry name" value="Metalloproteases ('zincins'), catalytic domain"/>
    <property type="match status" value="1"/>
</dbReference>
<evidence type="ECO:0000256" key="1">
    <source>
        <dbReference type="ARBA" id="ARBA00006040"/>
    </source>
</evidence>
<dbReference type="PANTHER" id="PTHR11804:SF84">
    <property type="entry name" value="SACCHAROLYSIN"/>
    <property type="match status" value="1"/>
</dbReference>
<dbReference type="Proteomes" id="UP000053257">
    <property type="component" value="Unassembled WGS sequence"/>
</dbReference>
<reference evidence="10 11" key="1">
    <citation type="journal article" date="2014" name="PLoS Genet.">
        <title>Analysis of the Phlebiopsis gigantea genome, transcriptome and secretome provides insight into its pioneer colonization strategies of wood.</title>
        <authorList>
            <person name="Hori C."/>
            <person name="Ishida T."/>
            <person name="Igarashi K."/>
            <person name="Samejima M."/>
            <person name="Suzuki H."/>
            <person name="Master E."/>
            <person name="Ferreira P."/>
            <person name="Ruiz-Duenas F.J."/>
            <person name="Held B."/>
            <person name="Canessa P."/>
            <person name="Larrondo L.F."/>
            <person name="Schmoll M."/>
            <person name="Druzhinina I.S."/>
            <person name="Kubicek C.P."/>
            <person name="Gaskell J.A."/>
            <person name="Kersten P."/>
            <person name="St John F."/>
            <person name="Glasner J."/>
            <person name="Sabat G."/>
            <person name="Splinter BonDurant S."/>
            <person name="Syed K."/>
            <person name="Yadav J."/>
            <person name="Mgbeahuruike A.C."/>
            <person name="Kovalchuk A."/>
            <person name="Asiegbu F.O."/>
            <person name="Lackner G."/>
            <person name="Hoffmeister D."/>
            <person name="Rencoret J."/>
            <person name="Gutierrez A."/>
            <person name="Sun H."/>
            <person name="Lindquist E."/>
            <person name="Barry K."/>
            <person name="Riley R."/>
            <person name="Grigoriev I.V."/>
            <person name="Henrissat B."/>
            <person name="Kues U."/>
            <person name="Berka R.M."/>
            <person name="Martinez A.T."/>
            <person name="Covert S.F."/>
            <person name="Blanchette R.A."/>
            <person name="Cullen D."/>
        </authorList>
    </citation>
    <scope>NUCLEOTIDE SEQUENCE [LARGE SCALE GENOMIC DNA]</scope>
    <source>
        <strain evidence="10 11">11061_1 CR5-6</strain>
    </source>
</reference>
<evidence type="ECO:0000256" key="6">
    <source>
        <dbReference type="ARBA" id="ARBA00023049"/>
    </source>
</evidence>
<keyword evidence="4 8" id="KW-0378">Hydrolase</keyword>
<dbReference type="FunFam" id="3.40.390.10:FF:000006">
    <property type="entry name" value="Thimet oligopeptidase 1"/>
    <property type="match status" value="1"/>
</dbReference>
<evidence type="ECO:0000259" key="9">
    <source>
        <dbReference type="Pfam" id="PF01432"/>
    </source>
</evidence>
<dbReference type="GO" id="GO:0006508">
    <property type="term" value="P:proteolysis"/>
    <property type="evidence" value="ECO:0007669"/>
    <property type="project" value="UniProtKB-KW"/>
</dbReference>
<organism evidence="10 11">
    <name type="scientific">Phlebiopsis gigantea (strain 11061_1 CR5-6)</name>
    <name type="common">White-rot fungus</name>
    <name type="synonym">Peniophora gigantea</name>
    <dbReference type="NCBI Taxonomy" id="745531"/>
    <lineage>
        <taxon>Eukaryota</taxon>
        <taxon>Fungi</taxon>
        <taxon>Dikarya</taxon>
        <taxon>Basidiomycota</taxon>
        <taxon>Agaricomycotina</taxon>
        <taxon>Agaricomycetes</taxon>
        <taxon>Polyporales</taxon>
        <taxon>Phanerochaetaceae</taxon>
        <taxon>Phlebiopsis</taxon>
    </lineage>
</organism>
<dbReference type="InterPro" id="IPR024079">
    <property type="entry name" value="MetalloPept_cat_dom_sf"/>
</dbReference>
<evidence type="ECO:0000313" key="11">
    <source>
        <dbReference type="Proteomes" id="UP000053257"/>
    </source>
</evidence>
<keyword evidence="6 8" id="KW-0482">Metalloprotease</keyword>
<evidence type="ECO:0000256" key="7">
    <source>
        <dbReference type="ARBA" id="ARBA00025208"/>
    </source>
</evidence>
<evidence type="ECO:0000256" key="2">
    <source>
        <dbReference type="ARBA" id="ARBA00022670"/>
    </source>
</evidence>
<dbReference type="AlphaFoldDB" id="A0A0C3SCL2"/>
<dbReference type="Gene3D" id="1.20.1050.40">
    <property type="entry name" value="Endopeptidase. Chain P, domain 1"/>
    <property type="match status" value="1"/>
</dbReference>
<comment type="function">
    <text evidence="7">Cleaves proteins, imported into the mitochondrion, to their mature size. While most mitochondrial precursor proteins are processed to the mature form in one step by mitochondrial processing peptidase (MPP), the sequential cleavage by MIP of an octapeptide after initial processing by MPP is a required step for a subgroup of nuclear-encoded precursor proteins destined for the matrix or the inner membrane.</text>
</comment>
<dbReference type="GO" id="GO:0004222">
    <property type="term" value="F:metalloendopeptidase activity"/>
    <property type="evidence" value="ECO:0007669"/>
    <property type="project" value="InterPro"/>
</dbReference>
<dbReference type="GO" id="GO:0046872">
    <property type="term" value="F:metal ion binding"/>
    <property type="evidence" value="ECO:0007669"/>
    <property type="project" value="UniProtKB-UniRule"/>
</dbReference>
<dbReference type="Gene3D" id="1.10.1370.10">
    <property type="entry name" value="Neurolysin, domain 3"/>
    <property type="match status" value="1"/>
</dbReference>
<dbReference type="InterPro" id="IPR024080">
    <property type="entry name" value="Neurolysin/TOP_N"/>
</dbReference>
<evidence type="ECO:0000256" key="5">
    <source>
        <dbReference type="ARBA" id="ARBA00022833"/>
    </source>
</evidence>
<dbReference type="EMBL" id="KN840472">
    <property type="protein sequence ID" value="KIP08915.1"/>
    <property type="molecule type" value="Genomic_DNA"/>
</dbReference>
<dbReference type="InterPro" id="IPR001567">
    <property type="entry name" value="Pept_M3A_M3B_dom"/>
</dbReference>
<feature type="domain" description="Peptidase M3A/M3B catalytic" evidence="9">
    <location>
        <begin position="221"/>
        <end position="669"/>
    </location>
</feature>
<gene>
    <name evidence="10" type="ORF">PHLGIDRAFT_18769</name>
</gene>
<keyword evidence="11" id="KW-1185">Reference proteome</keyword>
<dbReference type="GO" id="GO:0005758">
    <property type="term" value="C:mitochondrial intermembrane space"/>
    <property type="evidence" value="ECO:0007669"/>
    <property type="project" value="TreeGrafter"/>
</dbReference>
<evidence type="ECO:0000256" key="3">
    <source>
        <dbReference type="ARBA" id="ARBA00022723"/>
    </source>
</evidence>
<keyword evidence="3 8" id="KW-0479">Metal-binding</keyword>
<dbReference type="Gene3D" id="3.40.390.10">
    <property type="entry name" value="Collagenase (Catalytic Domain)"/>
    <property type="match status" value="1"/>
</dbReference>
<proteinExistence type="inferred from homology"/>
<dbReference type="InterPro" id="IPR024077">
    <property type="entry name" value="Neurolysin/TOP_dom2"/>
</dbReference>
<dbReference type="HOGENOM" id="CLU_001805_1_2_1"/>
<keyword evidence="5 8" id="KW-0862">Zinc</keyword>
<dbReference type="OrthoDB" id="534666at2759"/>